<sequence>MILFDDGSFLLDYDSASDTIFVTLPDMRMHKLSEAEECFRIMVNYVNDYQVQNILLDSSRAMVEVEDTQYNHLIYRVSLQLKQTHLKKVARLVSSIPKLEAMAHWIQAQVLTTPPSSYLIKNFTSKEAALEWLTGTSSRSQL</sequence>
<dbReference type="AlphaFoldDB" id="A0A369Q6M0"/>
<evidence type="ECO:0008006" key="3">
    <source>
        <dbReference type="Google" id="ProtNLM"/>
    </source>
</evidence>
<gene>
    <name evidence="1" type="ORF">AHMF7616_05200</name>
</gene>
<evidence type="ECO:0000313" key="2">
    <source>
        <dbReference type="Proteomes" id="UP000253919"/>
    </source>
</evidence>
<keyword evidence="2" id="KW-1185">Reference proteome</keyword>
<dbReference type="RefSeq" id="WP_115375786.1">
    <property type="nucleotide sequence ID" value="NZ_QASA01000002.1"/>
</dbReference>
<dbReference type="Proteomes" id="UP000253919">
    <property type="component" value="Unassembled WGS sequence"/>
</dbReference>
<organism evidence="1 2">
    <name type="scientific">Adhaeribacter pallidiroseus</name>
    <dbReference type="NCBI Taxonomy" id="2072847"/>
    <lineage>
        <taxon>Bacteria</taxon>
        <taxon>Pseudomonadati</taxon>
        <taxon>Bacteroidota</taxon>
        <taxon>Cytophagia</taxon>
        <taxon>Cytophagales</taxon>
        <taxon>Hymenobacteraceae</taxon>
        <taxon>Adhaeribacter</taxon>
    </lineage>
</organism>
<proteinExistence type="predicted"/>
<reference evidence="1 2" key="1">
    <citation type="submission" date="2018-04" db="EMBL/GenBank/DDBJ databases">
        <title>Adhaeribacter sp. HMF7616 genome sequencing and assembly.</title>
        <authorList>
            <person name="Kang H."/>
            <person name="Kang J."/>
            <person name="Cha I."/>
            <person name="Kim H."/>
            <person name="Joh K."/>
        </authorList>
    </citation>
    <scope>NUCLEOTIDE SEQUENCE [LARGE SCALE GENOMIC DNA]</scope>
    <source>
        <strain evidence="1 2">HMF7616</strain>
    </source>
</reference>
<name>A0A369Q6M0_9BACT</name>
<accession>A0A369Q6M0</accession>
<dbReference type="EMBL" id="QASA01000002">
    <property type="protein sequence ID" value="RDC58766.1"/>
    <property type="molecule type" value="Genomic_DNA"/>
</dbReference>
<dbReference type="OrthoDB" id="852207at2"/>
<comment type="caution">
    <text evidence="1">The sequence shown here is derived from an EMBL/GenBank/DDBJ whole genome shotgun (WGS) entry which is preliminary data.</text>
</comment>
<protein>
    <recommendedName>
        <fullName evidence="3">STAS/SEC14 domain-containing protein</fullName>
    </recommendedName>
</protein>
<evidence type="ECO:0000313" key="1">
    <source>
        <dbReference type="EMBL" id="RDC58766.1"/>
    </source>
</evidence>